<dbReference type="EMBL" id="KE124721">
    <property type="protein sequence ID" value="EWC74232.1"/>
    <property type="molecule type" value="Genomic_DNA"/>
</dbReference>
<dbReference type="AlphaFoldDB" id="W7J5Q3"/>
<reference evidence="2 3" key="1">
    <citation type="submission" date="2013-02" db="EMBL/GenBank/DDBJ databases">
        <title>The Genome Sequence of Plasmodium falciparum UGT5.1.</title>
        <authorList>
            <consortium name="The Broad Institute Genome Sequencing Platform"/>
            <consortium name="The Broad Institute Genome Sequencing Center for Infectious Disease"/>
            <person name="Neafsey D."/>
            <person name="Cheeseman I."/>
            <person name="Volkman S."/>
            <person name="Adams J."/>
            <person name="Walker B."/>
            <person name="Young S.K."/>
            <person name="Zeng Q."/>
            <person name="Gargeya S."/>
            <person name="Fitzgerald M."/>
            <person name="Haas B."/>
            <person name="Abouelleil A."/>
            <person name="Alvarado L."/>
            <person name="Arachchi H.M."/>
            <person name="Berlin A.M."/>
            <person name="Chapman S.B."/>
            <person name="Dewar J."/>
            <person name="Goldberg J."/>
            <person name="Griggs A."/>
            <person name="Gujja S."/>
            <person name="Hansen M."/>
            <person name="Howarth C."/>
            <person name="Imamovic A."/>
            <person name="Larimer J."/>
            <person name="McCowan C."/>
            <person name="Murphy C."/>
            <person name="Neiman D."/>
            <person name="Pearson M."/>
            <person name="Priest M."/>
            <person name="Roberts A."/>
            <person name="Saif S."/>
            <person name="Shea T."/>
            <person name="Sisk P."/>
            <person name="Sykes S."/>
            <person name="Wortman J."/>
            <person name="Nusbaum C."/>
            <person name="Birren B."/>
        </authorList>
    </citation>
    <scope>NUCLEOTIDE SEQUENCE [LARGE SCALE GENOMIC DNA]</scope>
    <source>
        <strain evidence="2 3">UGT5.1</strain>
    </source>
</reference>
<evidence type="ECO:0000313" key="3">
    <source>
        <dbReference type="Proteomes" id="UP000030697"/>
    </source>
</evidence>
<sequence length="187" mass="19203">MFLLYKLLILYIENVFGGGIAPSVGLLGGIGEAAISAWKVAALEAAIDFATEAGAAAGEAAGNARGVAIVLFGLNKLGVKDFCPDLFRSIGNTTPYNDSATIISAILAKKSQACSVTSDSSFKGMCSQFEVKFGLRLANGKPNGLPPNKAIPQKINELVGKAKGTAKAVADSKSAEVAAEITEQHTA</sequence>
<evidence type="ECO:0008006" key="4">
    <source>
        <dbReference type="Google" id="ProtNLM"/>
    </source>
</evidence>
<gene>
    <name evidence="2" type="ORF">C923_05098</name>
</gene>
<accession>W7J5Q3</accession>
<organism evidence="2 3">
    <name type="scientific">Plasmodium falciparum UGT5.1</name>
    <dbReference type="NCBI Taxonomy" id="1237627"/>
    <lineage>
        <taxon>Eukaryota</taxon>
        <taxon>Sar</taxon>
        <taxon>Alveolata</taxon>
        <taxon>Apicomplexa</taxon>
        <taxon>Aconoidasida</taxon>
        <taxon>Haemosporida</taxon>
        <taxon>Plasmodiidae</taxon>
        <taxon>Plasmodium</taxon>
        <taxon>Plasmodium (Laverania)</taxon>
    </lineage>
</organism>
<dbReference type="InterPro" id="IPR006373">
    <property type="entry name" value="VSA_Rifin"/>
</dbReference>
<dbReference type="Proteomes" id="UP000030697">
    <property type="component" value="Unassembled WGS sequence"/>
</dbReference>
<protein>
    <recommendedName>
        <fullName evidence="4">Surface antigen</fullName>
    </recommendedName>
</protein>
<proteinExistence type="predicted"/>
<feature type="signal peptide" evidence="1">
    <location>
        <begin position="1"/>
        <end position="17"/>
    </location>
</feature>
<name>W7J5Q3_PLAFA</name>
<evidence type="ECO:0000313" key="2">
    <source>
        <dbReference type="EMBL" id="EWC74232.1"/>
    </source>
</evidence>
<dbReference type="Pfam" id="PF02009">
    <property type="entry name" value="RIFIN"/>
    <property type="match status" value="1"/>
</dbReference>
<evidence type="ECO:0000256" key="1">
    <source>
        <dbReference type="SAM" id="SignalP"/>
    </source>
</evidence>
<keyword evidence="1" id="KW-0732">Signal</keyword>
<feature type="chain" id="PRO_5004894456" description="Surface antigen" evidence="1">
    <location>
        <begin position="18"/>
        <end position="187"/>
    </location>
</feature>